<evidence type="ECO:0000256" key="3">
    <source>
        <dbReference type="ARBA" id="ARBA00023163"/>
    </source>
</evidence>
<accession>A0A7C9KIE9</accession>
<name>A0A7C9KIE9_9SPHN</name>
<keyword evidence="1" id="KW-0805">Transcription regulation</keyword>
<dbReference type="PRINTS" id="PR00035">
    <property type="entry name" value="HTHGNTR"/>
</dbReference>
<dbReference type="Gene3D" id="1.10.10.10">
    <property type="entry name" value="Winged helix-like DNA-binding domain superfamily/Winged helix DNA-binding domain"/>
    <property type="match status" value="1"/>
</dbReference>
<dbReference type="EMBL" id="WIOL01000002">
    <property type="protein sequence ID" value="MQT17261.1"/>
    <property type="molecule type" value="Genomic_DNA"/>
</dbReference>
<evidence type="ECO:0000313" key="5">
    <source>
        <dbReference type="EMBL" id="MQT17261.1"/>
    </source>
</evidence>
<keyword evidence="2" id="KW-0238">DNA-binding</keyword>
<reference evidence="5 6" key="1">
    <citation type="submission" date="2019-09" db="EMBL/GenBank/DDBJ databases">
        <title>Polymorphobacter sp. isolated from a lake in China.</title>
        <authorList>
            <person name="Liu Z."/>
        </authorList>
    </citation>
    <scope>NUCLEOTIDE SEQUENCE [LARGE SCALE GENOMIC DNA]</scope>
    <source>
        <strain evidence="5 6">D40P</strain>
    </source>
</reference>
<dbReference type="GO" id="GO:0003677">
    <property type="term" value="F:DNA binding"/>
    <property type="evidence" value="ECO:0007669"/>
    <property type="project" value="UniProtKB-KW"/>
</dbReference>
<dbReference type="PANTHER" id="PTHR44846:SF1">
    <property type="entry name" value="MANNOSYL-D-GLYCERATE TRANSPORT_METABOLISM SYSTEM REPRESSOR MNGR-RELATED"/>
    <property type="match status" value="1"/>
</dbReference>
<dbReference type="InterPro" id="IPR036388">
    <property type="entry name" value="WH-like_DNA-bd_sf"/>
</dbReference>
<comment type="caution">
    <text evidence="5">The sequence shown here is derived from an EMBL/GenBank/DDBJ whole genome shotgun (WGS) entry which is preliminary data.</text>
</comment>
<dbReference type="Pfam" id="PF07702">
    <property type="entry name" value="UTRA"/>
    <property type="match status" value="1"/>
</dbReference>
<evidence type="ECO:0000256" key="2">
    <source>
        <dbReference type="ARBA" id="ARBA00023125"/>
    </source>
</evidence>
<dbReference type="InterPro" id="IPR028978">
    <property type="entry name" value="Chorismate_lyase_/UTRA_dom_sf"/>
</dbReference>
<proteinExistence type="predicted"/>
<dbReference type="Pfam" id="PF00392">
    <property type="entry name" value="GntR"/>
    <property type="match status" value="1"/>
</dbReference>
<dbReference type="CDD" id="cd07377">
    <property type="entry name" value="WHTH_GntR"/>
    <property type="match status" value="1"/>
</dbReference>
<dbReference type="SUPFAM" id="SSF64288">
    <property type="entry name" value="Chorismate lyase-like"/>
    <property type="match status" value="1"/>
</dbReference>
<dbReference type="AlphaFoldDB" id="A0A7C9KIE9"/>
<dbReference type="InterPro" id="IPR050679">
    <property type="entry name" value="Bact_HTH_transcr_reg"/>
</dbReference>
<dbReference type="InterPro" id="IPR036390">
    <property type="entry name" value="WH_DNA-bd_sf"/>
</dbReference>
<dbReference type="Proteomes" id="UP000481327">
    <property type="component" value="Unassembled WGS sequence"/>
</dbReference>
<dbReference type="PROSITE" id="PS50949">
    <property type="entry name" value="HTH_GNTR"/>
    <property type="match status" value="1"/>
</dbReference>
<evidence type="ECO:0000313" key="6">
    <source>
        <dbReference type="Proteomes" id="UP000481327"/>
    </source>
</evidence>
<dbReference type="InterPro" id="IPR000524">
    <property type="entry name" value="Tscrpt_reg_HTH_GntR"/>
</dbReference>
<gene>
    <name evidence="5" type="ORF">F3168_08285</name>
</gene>
<organism evidence="5 6">
    <name type="scientific">Sandarakinorhabdus fusca</name>
    <dbReference type="NCBI Taxonomy" id="1439888"/>
    <lineage>
        <taxon>Bacteria</taxon>
        <taxon>Pseudomonadati</taxon>
        <taxon>Pseudomonadota</taxon>
        <taxon>Alphaproteobacteria</taxon>
        <taxon>Sphingomonadales</taxon>
        <taxon>Sphingosinicellaceae</taxon>
        <taxon>Sandarakinorhabdus</taxon>
    </lineage>
</organism>
<dbReference type="Gene3D" id="3.40.1410.10">
    <property type="entry name" value="Chorismate lyase-like"/>
    <property type="match status" value="1"/>
</dbReference>
<feature type="domain" description="HTH gntR-type" evidence="4">
    <location>
        <begin position="13"/>
        <end position="81"/>
    </location>
</feature>
<dbReference type="PANTHER" id="PTHR44846">
    <property type="entry name" value="MANNOSYL-D-GLYCERATE TRANSPORT/METABOLISM SYSTEM REPRESSOR MNGR-RELATED"/>
    <property type="match status" value="1"/>
</dbReference>
<dbReference type="SMART" id="SM00345">
    <property type="entry name" value="HTH_GNTR"/>
    <property type="match status" value="1"/>
</dbReference>
<protein>
    <submittedName>
        <fullName evidence="5">UTRA domain-containing protein</fullName>
    </submittedName>
</protein>
<dbReference type="RefSeq" id="WP_152577659.1">
    <property type="nucleotide sequence ID" value="NZ_JAATJI010000001.1"/>
</dbReference>
<keyword evidence="6" id="KW-1185">Reference proteome</keyword>
<dbReference type="SUPFAM" id="SSF46785">
    <property type="entry name" value="Winged helix' DNA-binding domain"/>
    <property type="match status" value="1"/>
</dbReference>
<evidence type="ECO:0000256" key="1">
    <source>
        <dbReference type="ARBA" id="ARBA00023015"/>
    </source>
</evidence>
<sequence>MRDLLVTRGADGTPLYLQFARNLRDHIESGAITPGDALPSERDLSEMAGISRVTVRKAIEALIDEGMLFRRQGSGTFVLRRIETPASVLSSFSSDARLRGEDPGVFWMIKSYAQPTEEEAAALSIPPSTRVARLGRVRLSAGEPLAIEHAVVPADCLPDLTSIGDSLYEAMGRSGFRPVTGTQRVRASLATPTEAGLLGVQQNSEVLRIERVTRVESGRAVEFTRSVYRGDRYDIVTELRGIGAEPD</sequence>
<dbReference type="GO" id="GO:0003700">
    <property type="term" value="F:DNA-binding transcription factor activity"/>
    <property type="evidence" value="ECO:0007669"/>
    <property type="project" value="InterPro"/>
</dbReference>
<keyword evidence="3" id="KW-0804">Transcription</keyword>
<dbReference type="SMART" id="SM00866">
    <property type="entry name" value="UTRA"/>
    <property type="match status" value="1"/>
</dbReference>
<dbReference type="OrthoDB" id="7173258at2"/>
<dbReference type="GO" id="GO:0045892">
    <property type="term" value="P:negative regulation of DNA-templated transcription"/>
    <property type="evidence" value="ECO:0007669"/>
    <property type="project" value="TreeGrafter"/>
</dbReference>
<dbReference type="InterPro" id="IPR011663">
    <property type="entry name" value="UTRA"/>
</dbReference>
<evidence type="ECO:0000259" key="4">
    <source>
        <dbReference type="PROSITE" id="PS50949"/>
    </source>
</evidence>